<feature type="coiled-coil region" evidence="5">
    <location>
        <begin position="389"/>
        <end position="455"/>
    </location>
</feature>
<keyword evidence="3" id="KW-0378">Hydrolase</keyword>
<protein>
    <submittedName>
        <fullName evidence="8">DNArepair protein, putative</fullName>
    </submittedName>
</protein>
<keyword evidence="4" id="KW-0234">DNA repair</keyword>
<keyword evidence="1" id="KW-0540">Nuclease</keyword>
<dbReference type="EMBL" id="KB444572">
    <property type="protein sequence ID" value="EMD46341.1"/>
    <property type="molecule type" value="Genomic_DNA"/>
</dbReference>
<evidence type="ECO:0000313" key="9">
    <source>
        <dbReference type="Proteomes" id="UP000011755"/>
    </source>
</evidence>
<dbReference type="SMART" id="SM00484">
    <property type="entry name" value="XPGI"/>
    <property type="match status" value="1"/>
</dbReference>
<dbReference type="Gene3D" id="3.40.50.1010">
    <property type="entry name" value="5'-nuclease"/>
    <property type="match status" value="2"/>
</dbReference>
<dbReference type="OrthoDB" id="31113at2759"/>
<dbReference type="InterPro" id="IPR036279">
    <property type="entry name" value="5-3_exonuclease_C_sf"/>
</dbReference>
<dbReference type="InterPro" id="IPR006085">
    <property type="entry name" value="XPG_DNA_repair_N"/>
</dbReference>
<evidence type="ECO:0000259" key="7">
    <source>
        <dbReference type="SMART" id="SM00485"/>
    </source>
</evidence>
<evidence type="ECO:0000256" key="4">
    <source>
        <dbReference type="ARBA" id="ARBA00023204"/>
    </source>
</evidence>
<organism evidence="8 9">
    <name type="scientific">Entamoeba histolytica KU27</name>
    <dbReference type="NCBI Taxonomy" id="885311"/>
    <lineage>
        <taxon>Eukaryota</taxon>
        <taxon>Amoebozoa</taxon>
        <taxon>Evosea</taxon>
        <taxon>Archamoebae</taxon>
        <taxon>Mastigamoebida</taxon>
        <taxon>Entamoebidae</taxon>
        <taxon>Entamoeba</taxon>
    </lineage>
</organism>
<evidence type="ECO:0000313" key="8">
    <source>
        <dbReference type="EMBL" id="EMD46341.1"/>
    </source>
</evidence>
<reference evidence="8 9" key="1">
    <citation type="submission" date="2013-02" db="EMBL/GenBank/DDBJ databases">
        <authorList>
            <person name="Hannick L."/>
            <person name="Zafar N."/>
            <person name="Lorenzi H."/>
            <person name="Ali I.A."/>
            <person name="Petri W.P."/>
            <person name="Caler E."/>
        </authorList>
    </citation>
    <scope>NUCLEOTIDE SEQUENCE [LARGE SCALE GENOMIC DNA]</scope>
    <source>
        <strain evidence="8 9">KU27</strain>
    </source>
</reference>
<dbReference type="PANTHER" id="PTHR11081">
    <property type="entry name" value="FLAP ENDONUCLEASE FAMILY MEMBER"/>
    <property type="match status" value="1"/>
</dbReference>
<feature type="domain" description="XPG N-terminal" evidence="7">
    <location>
        <begin position="1"/>
        <end position="90"/>
    </location>
</feature>
<dbReference type="InterPro" id="IPR006084">
    <property type="entry name" value="XPG/Rad2"/>
</dbReference>
<dbReference type="SUPFAM" id="SSF47807">
    <property type="entry name" value="5' to 3' exonuclease, C-terminal subdomain"/>
    <property type="match status" value="1"/>
</dbReference>
<dbReference type="InterPro" id="IPR019974">
    <property type="entry name" value="XPG_CS"/>
</dbReference>
<dbReference type="GO" id="GO:0006281">
    <property type="term" value="P:DNA repair"/>
    <property type="evidence" value="ECO:0007669"/>
    <property type="project" value="UniProtKB-KW"/>
</dbReference>
<dbReference type="InterPro" id="IPR006086">
    <property type="entry name" value="XPG-I_dom"/>
</dbReference>
<dbReference type="SUPFAM" id="SSF88723">
    <property type="entry name" value="PIN domain-like"/>
    <property type="match status" value="1"/>
</dbReference>
<dbReference type="CDD" id="cd09897">
    <property type="entry name" value="H3TH_FEN1-XPG-like"/>
    <property type="match status" value="1"/>
</dbReference>
<evidence type="ECO:0000256" key="3">
    <source>
        <dbReference type="ARBA" id="ARBA00022801"/>
    </source>
</evidence>
<proteinExistence type="predicted"/>
<keyword evidence="5" id="KW-0175">Coiled coil</keyword>
<evidence type="ECO:0000256" key="5">
    <source>
        <dbReference type="SAM" id="Coils"/>
    </source>
</evidence>
<dbReference type="SMART" id="SM00485">
    <property type="entry name" value="XPGN"/>
    <property type="match status" value="1"/>
</dbReference>
<dbReference type="VEuPathDB" id="AmoebaDB:EHI5A_252090"/>
<sequence>MGIKGLWELIKEKGREIEEKEIEGKRVAIDTTQLIIKYMKKKEDVNTAMMKILIQSREKGIYPIFVFDGKTKTYLKERTIKKRMKQQNKEYQRKKETQSKEIDTLFASFQKTKPPSNSTKINEQLLFLIKNDKHEESKLTPNISLIHSINSNRTSINQIYHDSLLDSSSSPFLFTHTQINHRILNGFYERDVYSFPSSLLSSLLSSDLSLWGIGALSFPLYSSLITSFLSSSNSHSDSFNSHSDSFNSHSDSFNSLPSFLSSLQSTSPPSIPLYQSIPSSHKTIPTTTKPMKFDYECDYDEKKNECDYDYDEKKIEEEKSRKEDGAIKMSSPLPFIHRFEKHPSPDTSIASSSIQPSSWFYQDITDVRKSTINVDIEKEAKETRMKEAFDAKQARVDEMKEEKQEEEIIQEIEEIIKEMKEEKTKQQKGINIEIEENTNIIKEEEEEERNKKEKENIYCISEGIIKNEVIYKRLIQMFKEINIPYIIAPGEAEAQCYQLEHDGLCDYIATNDSDIFVYGAKNVITNLFTSSHPILYSASTFDYSLDQIRLYSLLVPSDYSNGFPNVGPITAKHIITSCHSINDFLISLSSHSSPLLSSLNSHLPPHFPDPLILSQFSSPNVLLSPSLPLSPLPSLSSLFLYSKHSLHWSSSLLLRYFPSFI</sequence>
<dbReference type="Pfam" id="PF00752">
    <property type="entry name" value="XPG_N"/>
    <property type="match status" value="1"/>
</dbReference>
<dbReference type="PANTHER" id="PTHR11081:SF59">
    <property type="entry name" value="FI23547P1"/>
    <property type="match status" value="1"/>
</dbReference>
<dbReference type="InterPro" id="IPR029060">
    <property type="entry name" value="PIN-like_dom_sf"/>
</dbReference>
<gene>
    <name evidence="8" type="ORF">EHI5A_252090</name>
</gene>
<dbReference type="Proteomes" id="UP000011755">
    <property type="component" value="Unassembled WGS sequence"/>
</dbReference>
<dbReference type="GO" id="GO:0017108">
    <property type="term" value="F:5'-flap endonuclease activity"/>
    <property type="evidence" value="ECO:0007669"/>
    <property type="project" value="TreeGrafter"/>
</dbReference>
<dbReference type="Pfam" id="PF00867">
    <property type="entry name" value="XPG_I"/>
    <property type="match status" value="1"/>
</dbReference>
<dbReference type="PRINTS" id="PR00853">
    <property type="entry name" value="XPGRADSUPER"/>
</dbReference>
<evidence type="ECO:0000256" key="1">
    <source>
        <dbReference type="ARBA" id="ARBA00022722"/>
    </source>
</evidence>
<feature type="domain" description="XPG-I" evidence="6">
    <location>
        <begin position="479"/>
        <end position="543"/>
    </location>
</feature>
<dbReference type="PROSITE" id="PS00842">
    <property type="entry name" value="XPG_2"/>
    <property type="match status" value="1"/>
</dbReference>
<evidence type="ECO:0000259" key="6">
    <source>
        <dbReference type="SMART" id="SM00484"/>
    </source>
</evidence>
<keyword evidence="2" id="KW-0227">DNA damage</keyword>
<name>M2S4V5_ENTHI</name>
<dbReference type="AlphaFoldDB" id="M2S4V5"/>
<feature type="non-terminal residue" evidence="8">
    <location>
        <position position="661"/>
    </location>
</feature>
<evidence type="ECO:0000256" key="2">
    <source>
        <dbReference type="ARBA" id="ARBA00022763"/>
    </source>
</evidence>
<accession>M2S4V5</accession>